<accession>A0A915CBF6</accession>
<sequence>TSHGAPSLFYGCFLYSPIYFRGLFLSLRLFVVYVVFFLIQYGHFVKCSKCSCYFSCRILYELF</sequence>
<keyword evidence="1" id="KW-0812">Transmembrane</keyword>
<feature type="transmembrane region" description="Helical" evidence="1">
    <location>
        <begin position="18"/>
        <end position="39"/>
    </location>
</feature>
<proteinExistence type="predicted"/>
<evidence type="ECO:0000313" key="2">
    <source>
        <dbReference type="Proteomes" id="UP000887569"/>
    </source>
</evidence>
<reference evidence="3" key="1">
    <citation type="submission" date="2022-11" db="UniProtKB">
        <authorList>
            <consortium name="WormBaseParasite"/>
        </authorList>
    </citation>
    <scope>IDENTIFICATION</scope>
</reference>
<protein>
    <submittedName>
        <fullName evidence="3">EH domain-containing protein</fullName>
    </submittedName>
</protein>
<dbReference type="Proteomes" id="UP000887569">
    <property type="component" value="Unplaced"/>
</dbReference>
<keyword evidence="1" id="KW-0472">Membrane</keyword>
<keyword evidence="2" id="KW-1185">Reference proteome</keyword>
<dbReference type="WBParaSite" id="PgR113_g029_t06">
    <property type="protein sequence ID" value="PgR113_g029_t06"/>
    <property type="gene ID" value="PgR113_g029"/>
</dbReference>
<evidence type="ECO:0000256" key="1">
    <source>
        <dbReference type="SAM" id="Phobius"/>
    </source>
</evidence>
<name>A0A915CBF6_PARUN</name>
<dbReference type="AlphaFoldDB" id="A0A915CBF6"/>
<organism evidence="2 3">
    <name type="scientific">Parascaris univalens</name>
    <name type="common">Nematode worm</name>
    <dbReference type="NCBI Taxonomy" id="6257"/>
    <lineage>
        <taxon>Eukaryota</taxon>
        <taxon>Metazoa</taxon>
        <taxon>Ecdysozoa</taxon>
        <taxon>Nematoda</taxon>
        <taxon>Chromadorea</taxon>
        <taxon>Rhabditida</taxon>
        <taxon>Spirurina</taxon>
        <taxon>Ascaridomorpha</taxon>
        <taxon>Ascaridoidea</taxon>
        <taxon>Ascarididae</taxon>
        <taxon>Parascaris</taxon>
    </lineage>
</organism>
<keyword evidence="1" id="KW-1133">Transmembrane helix</keyword>
<evidence type="ECO:0000313" key="3">
    <source>
        <dbReference type="WBParaSite" id="PgR113_g029_t06"/>
    </source>
</evidence>